<keyword evidence="3" id="KW-1185">Reference proteome</keyword>
<accession>A0ABR8SUZ5</accession>
<feature type="region of interest" description="Disordered" evidence="1">
    <location>
        <begin position="215"/>
        <end position="235"/>
    </location>
</feature>
<reference evidence="2 3" key="1">
    <citation type="submission" date="2020-08" db="EMBL/GenBank/DDBJ databases">
        <title>A Genomic Blueprint of the Chicken Gut Microbiome.</title>
        <authorList>
            <person name="Gilroy R."/>
            <person name="Ravi A."/>
            <person name="Getino M."/>
            <person name="Pursley I."/>
            <person name="Horton D.L."/>
            <person name="Alikhan N.-F."/>
            <person name="Baker D."/>
            <person name="Gharbi K."/>
            <person name="Hall N."/>
            <person name="Watson M."/>
            <person name="Adriaenssens E.M."/>
            <person name="Foster-Nyarko E."/>
            <person name="Jarju S."/>
            <person name="Secka A."/>
            <person name="Antonio M."/>
            <person name="Oren A."/>
            <person name="Chaudhuri R."/>
            <person name="La Ragione R.M."/>
            <person name="Hildebrand F."/>
            <person name="Pallen M.J."/>
        </authorList>
    </citation>
    <scope>NUCLEOTIDE SEQUENCE [LARGE SCALE GENOMIC DNA]</scope>
    <source>
        <strain evidence="2 3">Sa2BVA9</strain>
    </source>
</reference>
<protein>
    <recommendedName>
        <fullName evidence="4">Phospholipase C/D domain-containing protein</fullName>
    </recommendedName>
</protein>
<comment type="caution">
    <text evidence="2">The sequence shown here is derived from an EMBL/GenBank/DDBJ whole genome shotgun (WGS) entry which is preliminary data.</text>
</comment>
<evidence type="ECO:0000313" key="3">
    <source>
        <dbReference type="Proteomes" id="UP000608071"/>
    </source>
</evidence>
<organism evidence="2 3">
    <name type="scientific">Paenibacillus gallinarum</name>
    <dbReference type="NCBI Taxonomy" id="2762232"/>
    <lineage>
        <taxon>Bacteria</taxon>
        <taxon>Bacillati</taxon>
        <taxon>Bacillota</taxon>
        <taxon>Bacilli</taxon>
        <taxon>Bacillales</taxon>
        <taxon>Paenibacillaceae</taxon>
        <taxon>Paenibacillus</taxon>
    </lineage>
</organism>
<gene>
    <name evidence="2" type="ORF">H9647_03600</name>
</gene>
<evidence type="ECO:0000313" key="2">
    <source>
        <dbReference type="EMBL" id="MBD7967138.1"/>
    </source>
</evidence>
<dbReference type="RefSeq" id="WP_191798237.1">
    <property type="nucleotide sequence ID" value="NZ_JACSQL010000001.1"/>
</dbReference>
<name>A0ABR8SUZ5_9BACL</name>
<dbReference type="EMBL" id="JACSQL010000001">
    <property type="protein sequence ID" value="MBD7967138.1"/>
    <property type="molecule type" value="Genomic_DNA"/>
</dbReference>
<evidence type="ECO:0008006" key="4">
    <source>
        <dbReference type="Google" id="ProtNLM"/>
    </source>
</evidence>
<evidence type="ECO:0000256" key="1">
    <source>
        <dbReference type="SAM" id="MobiDB-lite"/>
    </source>
</evidence>
<proteinExistence type="predicted"/>
<sequence length="235" mass="27423">MPWPMVHLTVAHLVQQGRPSPSFVLGNIAPNAVLTRRNMNDQMKWNAHLCKVEGILPRVREIQQFHVAHTNIHLGEDYRQFLMGYAAHIYVDLRWAETVYKGMENLAQSIFLYRWHMQFRSFQSLYNRDVTQLEYILMDTHPETKQLLELLESAPAAAMGELVSPQEVDDYRYTILRKLEEPIKPSSLRLMDIERVERFIQETAEELRFLLPSWTASSSSPDSIEEAYSNNPYNG</sequence>
<dbReference type="Proteomes" id="UP000608071">
    <property type="component" value="Unassembled WGS sequence"/>
</dbReference>